<dbReference type="PANTHER" id="PTHR11063">
    <property type="entry name" value="GLUTAMATE SEMIALDEHYDE DEHYDROGENASE"/>
    <property type="match status" value="1"/>
</dbReference>
<dbReference type="EC" id="1.2.1.41" evidence="7"/>
<evidence type="ECO:0000256" key="6">
    <source>
        <dbReference type="ARBA" id="ARBA00049024"/>
    </source>
</evidence>
<dbReference type="PANTHER" id="PTHR11063:SF8">
    <property type="entry name" value="DELTA-1-PYRROLINE-5-CARBOXYLATE SYNTHASE"/>
    <property type="match status" value="1"/>
</dbReference>
<keyword evidence="4 7" id="KW-0521">NADP</keyword>
<comment type="function">
    <text evidence="7">Catalyzes the NADPH-dependent reduction of L-glutamate 5-phosphate into L-glutamate 5-semialdehyde and phosphate. The product spontaneously undergoes cyclization to form 1-pyrroline-5-carboxylate.</text>
</comment>
<evidence type="ECO:0000256" key="3">
    <source>
        <dbReference type="ARBA" id="ARBA00022650"/>
    </source>
</evidence>
<dbReference type="InterPro" id="IPR012134">
    <property type="entry name" value="Glu-5-SA_DH"/>
</dbReference>
<dbReference type="Pfam" id="PF00171">
    <property type="entry name" value="Aldedh"/>
    <property type="match status" value="1"/>
</dbReference>
<evidence type="ECO:0000259" key="8">
    <source>
        <dbReference type="Pfam" id="PF00171"/>
    </source>
</evidence>
<dbReference type="AlphaFoldDB" id="A0A8H2M594"/>
<dbReference type="GO" id="GO:0050661">
    <property type="term" value="F:NADP binding"/>
    <property type="evidence" value="ECO:0007669"/>
    <property type="project" value="InterPro"/>
</dbReference>
<reference evidence="9 10" key="1">
    <citation type="submission" date="2019-02" db="EMBL/GenBank/DDBJ databases">
        <authorList>
            <consortium name="Pathogen Informatics"/>
        </authorList>
    </citation>
    <scope>NUCLEOTIDE SEQUENCE [LARGE SCALE GENOMIC DNA]</scope>
    <source>
        <strain evidence="9 10">3012STDY7089603</strain>
    </source>
</reference>
<feature type="domain" description="Aldehyde dehydrogenase" evidence="8">
    <location>
        <begin position="5"/>
        <end position="274"/>
    </location>
</feature>
<name>A0A8H2M594_9FIRM</name>
<dbReference type="InterPro" id="IPR016161">
    <property type="entry name" value="Ald_DH/histidinol_DH"/>
</dbReference>
<protein>
    <recommendedName>
        <fullName evidence="7">Gamma-glutamyl phosphate reductase</fullName>
        <shortName evidence="7">GPR</shortName>
        <ecNumber evidence="7">1.2.1.41</ecNumber>
    </recommendedName>
    <alternativeName>
        <fullName evidence="7">Glutamate-5-semialdehyde dehydrogenase</fullName>
    </alternativeName>
    <alternativeName>
        <fullName evidence="7">Glutamyl-gamma-semialdehyde dehydrogenase</fullName>
        <shortName evidence="7">GSA dehydrogenase</shortName>
    </alternativeName>
</protein>
<comment type="similarity">
    <text evidence="7">Belongs to the gamma-glutamyl phosphate reductase family.</text>
</comment>
<comment type="catalytic activity">
    <reaction evidence="6 7">
        <text>L-glutamate 5-semialdehyde + phosphate + NADP(+) = L-glutamyl 5-phosphate + NADPH + H(+)</text>
        <dbReference type="Rhea" id="RHEA:19541"/>
        <dbReference type="ChEBI" id="CHEBI:15378"/>
        <dbReference type="ChEBI" id="CHEBI:43474"/>
        <dbReference type="ChEBI" id="CHEBI:57783"/>
        <dbReference type="ChEBI" id="CHEBI:58066"/>
        <dbReference type="ChEBI" id="CHEBI:58274"/>
        <dbReference type="ChEBI" id="CHEBI:58349"/>
        <dbReference type="EC" id="1.2.1.41"/>
    </reaction>
</comment>
<dbReference type="InterPro" id="IPR016163">
    <property type="entry name" value="Ald_DH_C"/>
</dbReference>
<dbReference type="CDD" id="cd07079">
    <property type="entry name" value="ALDH_F18-19_ProA-GPR"/>
    <property type="match status" value="1"/>
</dbReference>
<dbReference type="InterPro" id="IPR016162">
    <property type="entry name" value="Ald_DH_N"/>
</dbReference>
<dbReference type="Gene3D" id="3.40.605.10">
    <property type="entry name" value="Aldehyde Dehydrogenase, Chain A, domain 1"/>
    <property type="match status" value="1"/>
</dbReference>
<keyword evidence="7" id="KW-0963">Cytoplasm</keyword>
<evidence type="ECO:0000256" key="1">
    <source>
        <dbReference type="ARBA" id="ARBA00004985"/>
    </source>
</evidence>
<evidence type="ECO:0000313" key="10">
    <source>
        <dbReference type="Proteomes" id="UP000377798"/>
    </source>
</evidence>
<dbReference type="EMBL" id="CAACYI010000001">
    <property type="protein sequence ID" value="VFB16178.1"/>
    <property type="molecule type" value="Genomic_DNA"/>
</dbReference>
<proteinExistence type="inferred from homology"/>
<gene>
    <name evidence="7 9" type="primary">proA</name>
    <name evidence="9" type="ORF">NCTC13150_00696</name>
</gene>
<comment type="subcellular location">
    <subcellularLocation>
        <location evidence="7">Cytoplasm</location>
    </subcellularLocation>
</comment>
<keyword evidence="5 7" id="KW-0560">Oxidoreductase</keyword>
<comment type="pathway">
    <text evidence="1 7">Amino-acid biosynthesis; L-proline biosynthesis; L-glutamate 5-semialdehyde from L-glutamate: step 2/2.</text>
</comment>
<keyword evidence="10" id="KW-1185">Reference proteome</keyword>
<organism evidence="9 10">
    <name type="scientific">Urinicoccus massiliensis</name>
    <dbReference type="NCBI Taxonomy" id="1723382"/>
    <lineage>
        <taxon>Bacteria</taxon>
        <taxon>Bacillati</taxon>
        <taxon>Bacillota</taxon>
        <taxon>Tissierellia</taxon>
        <taxon>Tissierellales</taxon>
        <taxon>Peptoniphilaceae</taxon>
        <taxon>Urinicoccus</taxon>
    </lineage>
</organism>
<dbReference type="UniPathway" id="UPA00098">
    <property type="reaction ID" value="UER00360"/>
</dbReference>
<keyword evidence="3 7" id="KW-0641">Proline biosynthesis</keyword>
<dbReference type="GO" id="GO:0055129">
    <property type="term" value="P:L-proline biosynthetic process"/>
    <property type="evidence" value="ECO:0007669"/>
    <property type="project" value="UniProtKB-UniRule"/>
</dbReference>
<evidence type="ECO:0000256" key="4">
    <source>
        <dbReference type="ARBA" id="ARBA00022857"/>
    </source>
</evidence>
<evidence type="ECO:0000313" key="9">
    <source>
        <dbReference type="EMBL" id="VFB16178.1"/>
    </source>
</evidence>
<dbReference type="Proteomes" id="UP000377798">
    <property type="component" value="Unassembled WGS sequence"/>
</dbReference>
<dbReference type="GO" id="GO:0005737">
    <property type="term" value="C:cytoplasm"/>
    <property type="evidence" value="ECO:0007669"/>
    <property type="project" value="UniProtKB-SubCell"/>
</dbReference>
<keyword evidence="2 7" id="KW-0028">Amino-acid biosynthesis</keyword>
<dbReference type="NCBIfam" id="NF001221">
    <property type="entry name" value="PRK00197.1"/>
    <property type="match status" value="1"/>
</dbReference>
<accession>A0A8H2M594</accession>
<dbReference type="GO" id="GO:0004350">
    <property type="term" value="F:glutamate-5-semialdehyde dehydrogenase activity"/>
    <property type="evidence" value="ECO:0007669"/>
    <property type="project" value="UniProtKB-UniRule"/>
</dbReference>
<dbReference type="InterPro" id="IPR020593">
    <property type="entry name" value="G-glutamylP_reductase_CS"/>
</dbReference>
<dbReference type="PROSITE" id="PS01223">
    <property type="entry name" value="PROA"/>
    <property type="match status" value="1"/>
</dbReference>
<dbReference type="HAMAP" id="MF_00412">
    <property type="entry name" value="ProA"/>
    <property type="match status" value="1"/>
</dbReference>
<evidence type="ECO:0000256" key="5">
    <source>
        <dbReference type="ARBA" id="ARBA00023002"/>
    </source>
</evidence>
<dbReference type="NCBIfam" id="TIGR00407">
    <property type="entry name" value="proA"/>
    <property type="match status" value="1"/>
</dbReference>
<dbReference type="PIRSF" id="PIRSF000151">
    <property type="entry name" value="GPR"/>
    <property type="match status" value="1"/>
</dbReference>
<evidence type="ECO:0000256" key="7">
    <source>
        <dbReference type="HAMAP-Rule" id="MF_00412"/>
    </source>
</evidence>
<dbReference type="InterPro" id="IPR000965">
    <property type="entry name" value="GPR_dom"/>
</dbReference>
<dbReference type="SUPFAM" id="SSF53720">
    <property type="entry name" value="ALDH-like"/>
    <property type="match status" value="1"/>
</dbReference>
<dbReference type="Gene3D" id="3.40.309.10">
    <property type="entry name" value="Aldehyde Dehydrogenase, Chain A, domain 2"/>
    <property type="match status" value="1"/>
</dbReference>
<evidence type="ECO:0000256" key="2">
    <source>
        <dbReference type="ARBA" id="ARBA00022605"/>
    </source>
</evidence>
<sequence>MLDLFKNAKKAATKLRDLSSREKNEILQAWGQDLWARREEIIEANAKDLAYGEEIALNPGLMDRLRLNEDRIQGMIDGLKVVAGLEDPIGSVDKMVENENGLRIGKMRVPIGVIAIIYEARPNVTVDCAALTFKSGNALLLRGGKEAIHSNRKLVEILRKTLEDKNLDPNFVQFVDDPTRESSKALMEAVGYVDLLIPRGSASLIRACIDQAKVPVLQTGEGNCHIYIDETADLDMALAIVENAKTQRIGVCNAMESLLVHKKIGADFLRAFKEIQVKHGIKVHGDPGTCQILDAEEATEEDWGREYLAMECSCKFVDSVDQAIDHINKYSTGHSEVIVTNSYENSQKFLQKVDSACVYVNASSRFTDGGQFGMGAEMGISTQKIHARGPVGLEELTSYKYIIYGNGQVRK</sequence>
<dbReference type="RefSeq" id="WP_131748702.1">
    <property type="nucleotide sequence ID" value="NZ_CAACYI010000001.1"/>
</dbReference>
<dbReference type="InterPro" id="IPR015590">
    <property type="entry name" value="Aldehyde_DH_dom"/>
</dbReference>
<comment type="caution">
    <text evidence="9">The sequence shown here is derived from an EMBL/GenBank/DDBJ whole genome shotgun (WGS) entry which is preliminary data.</text>
</comment>
<dbReference type="FunFam" id="3.40.309.10:FF:000006">
    <property type="entry name" value="Gamma-glutamyl phosphate reductase"/>
    <property type="match status" value="1"/>
</dbReference>